<protein>
    <recommendedName>
        <fullName evidence="5 9">Uracil-DNA glycosylase</fullName>
        <shortName evidence="9">UDG</shortName>
        <ecNumber evidence="4 9">3.2.2.27</ecNumber>
    </recommendedName>
</protein>
<name>Q2SL46_HAHCH</name>
<dbReference type="GO" id="GO:0097510">
    <property type="term" value="P:base-excision repair, AP site formation via deaminated base removal"/>
    <property type="evidence" value="ECO:0007669"/>
    <property type="project" value="TreeGrafter"/>
</dbReference>
<dbReference type="NCBIfam" id="NF003589">
    <property type="entry name" value="PRK05254.1-2"/>
    <property type="match status" value="1"/>
</dbReference>
<dbReference type="AlphaFoldDB" id="Q2SL46"/>
<dbReference type="EC" id="3.2.2.27" evidence="4 9"/>
<dbReference type="InterPro" id="IPR036895">
    <property type="entry name" value="Uracil-DNA_glycosylase-like_sf"/>
</dbReference>
<evidence type="ECO:0000259" key="11">
    <source>
        <dbReference type="SMART" id="SM00986"/>
    </source>
</evidence>
<dbReference type="NCBIfam" id="NF003588">
    <property type="entry name" value="PRK05254.1-1"/>
    <property type="match status" value="1"/>
</dbReference>
<dbReference type="NCBIfam" id="NF003592">
    <property type="entry name" value="PRK05254.1-5"/>
    <property type="match status" value="1"/>
</dbReference>
<evidence type="ECO:0000256" key="7">
    <source>
        <dbReference type="ARBA" id="ARBA00022801"/>
    </source>
</evidence>
<feature type="region of interest" description="Disordered" evidence="10">
    <location>
        <begin position="233"/>
        <end position="253"/>
    </location>
</feature>
<evidence type="ECO:0000256" key="10">
    <source>
        <dbReference type="SAM" id="MobiDB-lite"/>
    </source>
</evidence>
<evidence type="ECO:0000256" key="6">
    <source>
        <dbReference type="ARBA" id="ARBA00022763"/>
    </source>
</evidence>
<dbReference type="GO" id="GO:0005737">
    <property type="term" value="C:cytoplasm"/>
    <property type="evidence" value="ECO:0007669"/>
    <property type="project" value="UniProtKB-SubCell"/>
</dbReference>
<reference evidence="12 13" key="1">
    <citation type="journal article" date="2005" name="Nucleic Acids Res.">
        <title>Genomic blueprint of Hahella chejuensis, a marine microbe producing an algicidal agent.</title>
        <authorList>
            <person name="Jeong H."/>
            <person name="Yim J.H."/>
            <person name="Lee C."/>
            <person name="Choi S.-H."/>
            <person name="Park Y.K."/>
            <person name="Yoon S.H."/>
            <person name="Hur C.-G."/>
            <person name="Kang H.-Y."/>
            <person name="Kim D."/>
            <person name="Lee H.H."/>
            <person name="Park K.H."/>
            <person name="Park S.-H."/>
            <person name="Park H.-S."/>
            <person name="Lee H.K."/>
            <person name="Oh T.K."/>
            <person name="Kim J.F."/>
        </authorList>
    </citation>
    <scope>NUCLEOTIDE SEQUENCE [LARGE SCALE GENOMIC DNA]</scope>
    <source>
        <strain evidence="12 13">KCTC 2396</strain>
    </source>
</reference>
<dbReference type="HAMAP" id="MF_00148">
    <property type="entry name" value="UDG"/>
    <property type="match status" value="1"/>
</dbReference>
<comment type="catalytic activity">
    <reaction evidence="1 9">
        <text>Hydrolyzes single-stranded DNA or mismatched double-stranded DNA and polynucleotides, releasing free uracil.</text>
        <dbReference type="EC" id="3.2.2.27"/>
    </reaction>
</comment>
<dbReference type="PANTHER" id="PTHR11264">
    <property type="entry name" value="URACIL-DNA GLYCOSYLASE"/>
    <property type="match status" value="1"/>
</dbReference>
<comment type="function">
    <text evidence="2 9">Excises uracil residues from the DNA which can arise as a result of misincorporation of dUMP residues by DNA polymerase or due to deamination of cytosine.</text>
</comment>
<dbReference type="OrthoDB" id="9804372at2"/>
<comment type="similarity">
    <text evidence="3 9">Belongs to the uracil-DNA glycosylase (UDG) superfamily. UNG family.</text>
</comment>
<dbReference type="Proteomes" id="UP000000238">
    <property type="component" value="Chromosome"/>
</dbReference>
<dbReference type="Gene3D" id="3.40.470.10">
    <property type="entry name" value="Uracil-DNA glycosylase-like domain"/>
    <property type="match status" value="1"/>
</dbReference>
<dbReference type="EMBL" id="CP000155">
    <property type="protein sequence ID" value="ABC28628.1"/>
    <property type="molecule type" value="Genomic_DNA"/>
</dbReference>
<dbReference type="eggNOG" id="COG0692">
    <property type="taxonomic scope" value="Bacteria"/>
</dbReference>
<evidence type="ECO:0000256" key="8">
    <source>
        <dbReference type="ARBA" id="ARBA00023204"/>
    </source>
</evidence>
<dbReference type="InterPro" id="IPR002043">
    <property type="entry name" value="UDG_fam1"/>
</dbReference>
<gene>
    <name evidence="9 12" type="primary">ung</name>
    <name evidence="12" type="ordered locus">HCH_01784</name>
</gene>
<dbReference type="SMART" id="SM00987">
    <property type="entry name" value="UreE_C"/>
    <property type="match status" value="1"/>
</dbReference>
<comment type="subcellular location">
    <subcellularLocation>
        <location evidence="9">Cytoplasm</location>
    </subcellularLocation>
</comment>
<organism evidence="12 13">
    <name type="scientific">Hahella chejuensis (strain KCTC 2396)</name>
    <dbReference type="NCBI Taxonomy" id="349521"/>
    <lineage>
        <taxon>Bacteria</taxon>
        <taxon>Pseudomonadati</taxon>
        <taxon>Pseudomonadota</taxon>
        <taxon>Gammaproteobacteria</taxon>
        <taxon>Oceanospirillales</taxon>
        <taxon>Hahellaceae</taxon>
        <taxon>Hahella</taxon>
    </lineage>
</organism>
<dbReference type="KEGG" id="hch:HCH_01784"/>
<dbReference type="SMART" id="SM00986">
    <property type="entry name" value="UDG"/>
    <property type="match status" value="1"/>
</dbReference>
<dbReference type="NCBIfam" id="TIGR00628">
    <property type="entry name" value="ung"/>
    <property type="match status" value="1"/>
</dbReference>
<evidence type="ECO:0000313" key="13">
    <source>
        <dbReference type="Proteomes" id="UP000000238"/>
    </source>
</evidence>
<sequence length="253" mass="28074">MQSCAEVLFGALAPDTRWKDALKEEFSKPYMVQLEQFLGAQDGQGKVIYPSLDNCFNALNSTPFENVSVVILGQDPYHGPGQAHGLSFSVLPGIAPPPSLVNIFKEINNELGLGVPEHGCLAYWAQQGVLLLNSVLTVEQSKAASHQGKGWEQFTDRVIQLINSERENVVFLLWGSYAQRKGAFIDRQRHCVLESVHPSPLSAHRGFMGCGHFASANDYLRAHQKKPIDWRLPPKDRLDEKGQLIKKTPASVE</sequence>
<keyword evidence="7 9" id="KW-0378">Hydrolase</keyword>
<proteinExistence type="inferred from homology"/>
<evidence type="ECO:0000256" key="3">
    <source>
        <dbReference type="ARBA" id="ARBA00008184"/>
    </source>
</evidence>
<dbReference type="Pfam" id="PF03167">
    <property type="entry name" value="UDG"/>
    <property type="match status" value="1"/>
</dbReference>
<keyword evidence="9" id="KW-0963">Cytoplasm</keyword>
<feature type="active site" description="Proton acceptor" evidence="9">
    <location>
        <position position="75"/>
    </location>
</feature>
<keyword evidence="6 9" id="KW-0227">DNA damage</keyword>
<dbReference type="SUPFAM" id="SSF52141">
    <property type="entry name" value="Uracil-DNA glycosylase-like"/>
    <property type="match status" value="1"/>
</dbReference>
<dbReference type="InterPro" id="IPR005122">
    <property type="entry name" value="Uracil-DNA_glycosylase-like"/>
</dbReference>
<dbReference type="PANTHER" id="PTHR11264:SF0">
    <property type="entry name" value="URACIL-DNA GLYCOSYLASE"/>
    <property type="match status" value="1"/>
</dbReference>
<dbReference type="STRING" id="349521.HCH_01784"/>
<accession>Q2SL46</accession>
<keyword evidence="13" id="KW-1185">Reference proteome</keyword>
<dbReference type="RefSeq" id="WP_011395700.1">
    <property type="nucleotide sequence ID" value="NC_007645.1"/>
</dbReference>
<dbReference type="FunFam" id="3.40.470.10:FF:000001">
    <property type="entry name" value="Uracil-DNA glycosylase"/>
    <property type="match status" value="1"/>
</dbReference>
<dbReference type="NCBIfam" id="NF003591">
    <property type="entry name" value="PRK05254.1-4"/>
    <property type="match status" value="1"/>
</dbReference>
<dbReference type="HOGENOM" id="CLU_032162_3_1_6"/>
<evidence type="ECO:0000256" key="1">
    <source>
        <dbReference type="ARBA" id="ARBA00001400"/>
    </source>
</evidence>
<evidence type="ECO:0000256" key="2">
    <source>
        <dbReference type="ARBA" id="ARBA00002631"/>
    </source>
</evidence>
<evidence type="ECO:0000256" key="5">
    <source>
        <dbReference type="ARBA" id="ARBA00018429"/>
    </source>
</evidence>
<evidence type="ECO:0000313" key="12">
    <source>
        <dbReference type="EMBL" id="ABC28628.1"/>
    </source>
</evidence>
<evidence type="ECO:0000256" key="4">
    <source>
        <dbReference type="ARBA" id="ARBA00012030"/>
    </source>
</evidence>
<dbReference type="GO" id="GO:0004844">
    <property type="term" value="F:uracil DNA N-glycosylase activity"/>
    <property type="evidence" value="ECO:0007669"/>
    <property type="project" value="UniProtKB-UniRule"/>
</dbReference>
<evidence type="ECO:0000256" key="9">
    <source>
        <dbReference type="HAMAP-Rule" id="MF_00148"/>
    </source>
</evidence>
<feature type="compositionally biased region" description="Basic and acidic residues" evidence="10">
    <location>
        <begin position="233"/>
        <end position="243"/>
    </location>
</feature>
<keyword evidence="12" id="KW-0326">Glycosidase</keyword>
<feature type="domain" description="Uracil-DNA glycosylase-like" evidence="11">
    <location>
        <begin position="60"/>
        <end position="220"/>
    </location>
</feature>
<keyword evidence="8 9" id="KW-0234">DNA repair</keyword>
<dbReference type="CDD" id="cd10027">
    <property type="entry name" value="UDG-F1-like"/>
    <property type="match status" value="1"/>
</dbReference>